<name>A0AAV0SZC8_HYABA</name>
<dbReference type="PROSITE" id="PS51375">
    <property type="entry name" value="PPR"/>
    <property type="match status" value="3"/>
</dbReference>
<proteinExistence type="predicted"/>
<evidence type="ECO:0000259" key="4">
    <source>
        <dbReference type="Pfam" id="PF17177"/>
    </source>
</evidence>
<dbReference type="EMBL" id="CANTFL010000033">
    <property type="protein sequence ID" value="CAI5709332.1"/>
    <property type="molecule type" value="Genomic_DNA"/>
</dbReference>
<dbReference type="NCBIfam" id="TIGR00756">
    <property type="entry name" value="PPR"/>
    <property type="match status" value="2"/>
</dbReference>
<protein>
    <recommendedName>
        <fullName evidence="4">PROP1-like PPR domain-containing protein</fullName>
    </recommendedName>
</protein>
<evidence type="ECO:0000313" key="6">
    <source>
        <dbReference type="Proteomes" id="UP001162031"/>
    </source>
</evidence>
<dbReference type="InterPro" id="IPR033443">
    <property type="entry name" value="PROP1-like_PPR_dom"/>
</dbReference>
<feature type="repeat" description="PPR" evidence="2">
    <location>
        <begin position="159"/>
        <end position="193"/>
    </location>
</feature>
<dbReference type="Gene3D" id="1.25.40.10">
    <property type="entry name" value="Tetratricopeptide repeat domain"/>
    <property type="match status" value="5"/>
</dbReference>
<dbReference type="PANTHER" id="PTHR47938">
    <property type="entry name" value="RESPIRATORY COMPLEX I CHAPERONE (CIA84), PUTATIVE (AFU_ORTHOLOGUE AFUA_2G06020)-RELATED"/>
    <property type="match status" value="1"/>
</dbReference>
<feature type="region of interest" description="Disordered" evidence="3">
    <location>
        <begin position="852"/>
        <end position="875"/>
    </location>
</feature>
<dbReference type="InterPro" id="IPR002885">
    <property type="entry name" value="PPR_rpt"/>
</dbReference>
<feature type="domain" description="PROP1-like PPR" evidence="4">
    <location>
        <begin position="94"/>
        <end position="261"/>
    </location>
</feature>
<sequence length="1150" mass="130430">MTFRRALLRPRQRTMLVRTSIGTSIDTFLPRACVNARPLAALTLNSGRLASLERLTDVSKRSWQLRAVVQDVERSLPAERGSRFYNRRLAETLEQSDYNRAWGIVETLLRRYPDKPVLWPYTYNLMLRHYCKQQKTRMDENLTRVLALLDVMVDYSCANETSFQVAMAACSRARHLRSARYVLKRMQEFGMEPDAKMYGYLITCCARKRGLVKTAETYFEEMLNAEVMPTALVINALLRVYARDCGRSKFMMELANRARDEFGLAPDTVTTRTMLYYLLREGDIEGSVGYVRNVEQLIVRDRPARLPVQRQVVNALIDACRQRGEWDYADYALTLATRTDETGAPTANTVRDVQNTTKLATLVANRDASSVAIVWAQYEQDWSRMTRPEQKSCFMHRSQDESFERALENIRLRTIPLIADRAIQRLSLNLESKLRILDELVRTRTASAAHFHTVLGACGRQGQLSSAVSVFAKMKIYAEITPACTPTTRSYNALLNAYAVRGDVHGLKSMTNEMIGNDVQADQVTMNTILKAHVKSLENGVSEGPRARFDTLMQALSYFGWCTEDRKLDPDSATYYSLFRLFAAYLETASKGDYDPAARSNSNEICNEEVVETQDDELVAWMGEFMSTTCHDAPLELLDIGVFNNAFNYYHQLGDVDKSFRLFDVMKKRGIQPDDTTLGLLFATCASRQQFEVGLHFLDYLMTSDGYKPTLKVLSGAMQLCANSKNPDGALELFRAIEMSGTFSPTMETFEPVVLAYARVGNVTRAWEVANEMEAKLGTVSISIYNRILLACVEAALPGRALEVLDVIRLKEGVSPDVVSYNTALEAFVRAGERAAWWRKNHQRKWEEEDIFSGEDAEHDTNAGGSDDINNVESGSTEEDLVVEAGLDSARLIHECTVRVASTQDHELEQHGKAAWVRASVINLLDEMRRARVKADMTTYERAIAACSVNKDSEGVISIFDTLIDRKRGENAAGIKSDLVTESSFSAYLVECTALRDKDRVIEAPMLLHKWHAATGQVPPVFVVTQMLDSLDDMGEWRRAVRMLPEWQALFGTAPSVSVFNRVMQMCNHAEEYQLVAPIFATMQDTAAYRVRPDTESYIQRIYAEEQRENWVVATDLFVEMQKRCPRDEIPHHQLQKIALGRYRLRQRET</sequence>
<evidence type="ECO:0000313" key="5">
    <source>
        <dbReference type="EMBL" id="CAI5709332.1"/>
    </source>
</evidence>
<feature type="repeat" description="PPR" evidence="2">
    <location>
        <begin position="639"/>
        <end position="673"/>
    </location>
</feature>
<comment type="caution">
    <text evidence="5">The sequence shown here is derived from an EMBL/GenBank/DDBJ whole genome shotgun (WGS) entry which is preliminary data.</text>
</comment>
<dbReference type="Proteomes" id="UP001162031">
    <property type="component" value="Unassembled WGS sequence"/>
</dbReference>
<keyword evidence="1" id="KW-0677">Repeat</keyword>
<dbReference type="Pfam" id="PF17177">
    <property type="entry name" value="PPR_long"/>
    <property type="match status" value="2"/>
</dbReference>
<dbReference type="InterPro" id="IPR011990">
    <property type="entry name" value="TPR-like_helical_dom_sf"/>
</dbReference>
<gene>
    <name evidence="5" type="ORF">HBR001_LOCUS257</name>
</gene>
<dbReference type="PANTHER" id="PTHR47938:SF35">
    <property type="entry name" value="PENTATRICOPEPTIDE REPEAT-CONTAINING PROTEIN 4, MITOCHONDRIAL-RELATED"/>
    <property type="match status" value="1"/>
</dbReference>
<dbReference type="Pfam" id="PF13812">
    <property type="entry name" value="PPR_3"/>
    <property type="match status" value="1"/>
</dbReference>
<dbReference type="AlphaFoldDB" id="A0AAV0SZC8"/>
<organism evidence="5 6">
    <name type="scientific">Hyaloperonospora brassicae</name>
    <name type="common">Brassica downy mildew</name>
    <name type="synonym">Peronospora brassicae</name>
    <dbReference type="NCBI Taxonomy" id="162125"/>
    <lineage>
        <taxon>Eukaryota</taxon>
        <taxon>Sar</taxon>
        <taxon>Stramenopiles</taxon>
        <taxon>Oomycota</taxon>
        <taxon>Peronosporomycetes</taxon>
        <taxon>Peronosporales</taxon>
        <taxon>Peronosporaceae</taxon>
        <taxon>Hyaloperonospora</taxon>
    </lineage>
</organism>
<accession>A0AAV0SZC8</accession>
<keyword evidence="6" id="KW-1185">Reference proteome</keyword>
<feature type="domain" description="PROP1-like PPR" evidence="4">
    <location>
        <begin position="702"/>
        <end position="777"/>
    </location>
</feature>
<evidence type="ECO:0000256" key="3">
    <source>
        <dbReference type="SAM" id="MobiDB-lite"/>
    </source>
</evidence>
<feature type="repeat" description="PPR" evidence="2">
    <location>
        <begin position="194"/>
        <end position="229"/>
    </location>
</feature>
<dbReference type="Pfam" id="PF13041">
    <property type="entry name" value="PPR_2"/>
    <property type="match status" value="1"/>
</dbReference>
<evidence type="ECO:0000256" key="1">
    <source>
        <dbReference type="ARBA" id="ARBA00022737"/>
    </source>
</evidence>
<reference evidence="5" key="1">
    <citation type="submission" date="2022-12" db="EMBL/GenBank/DDBJ databases">
        <authorList>
            <person name="Webb A."/>
        </authorList>
    </citation>
    <scope>NUCLEOTIDE SEQUENCE</scope>
    <source>
        <strain evidence="5">Hp1</strain>
    </source>
</reference>
<dbReference type="GO" id="GO:0003729">
    <property type="term" value="F:mRNA binding"/>
    <property type="evidence" value="ECO:0007669"/>
    <property type="project" value="TreeGrafter"/>
</dbReference>
<evidence type="ECO:0000256" key="2">
    <source>
        <dbReference type="PROSITE-ProRule" id="PRU00708"/>
    </source>
</evidence>